<reference evidence="2" key="2">
    <citation type="submission" date="2021-02" db="EMBL/GenBank/DDBJ databases">
        <authorList>
            <person name="Kimball J.A."/>
            <person name="Haas M.W."/>
            <person name="Macchietto M."/>
            <person name="Kono T."/>
            <person name="Duquette J."/>
            <person name="Shao M."/>
        </authorList>
    </citation>
    <scope>NUCLEOTIDE SEQUENCE</scope>
    <source>
        <tissue evidence="2">Fresh leaf tissue</tissue>
    </source>
</reference>
<dbReference type="Proteomes" id="UP000729402">
    <property type="component" value="Unassembled WGS sequence"/>
</dbReference>
<sequence>MFEVGTGIHGGAPEATMYMPQSFDWVYGVPDGEVPRFFVRNPDPCGFPKPPCPRDNDRDPEGGSDRSRESRGKSIWSRIGHQDKPRAIPQNRPLVGGTWGHKLQSGLMEEAALQAFASKKDKTQGSIAEEGEDQGKQVEASEDFNAKLDDFIKQVSAALPQPIPTAPSKKLTALFKQPINPSVVKVIKEMVSFGGGEVLLKGIEK</sequence>
<proteinExistence type="predicted"/>
<evidence type="ECO:0000256" key="1">
    <source>
        <dbReference type="SAM" id="MobiDB-lite"/>
    </source>
</evidence>
<keyword evidence="3" id="KW-1185">Reference proteome</keyword>
<gene>
    <name evidence="2" type="ORF">GUJ93_ZPchr0008g11592</name>
</gene>
<name>A0A8J5RYP5_ZIZPA</name>
<comment type="caution">
    <text evidence="2">The sequence shown here is derived from an EMBL/GenBank/DDBJ whole genome shotgun (WGS) entry which is preliminary data.</text>
</comment>
<feature type="compositionally biased region" description="Basic and acidic residues" evidence="1">
    <location>
        <begin position="52"/>
        <end position="72"/>
    </location>
</feature>
<feature type="region of interest" description="Disordered" evidence="1">
    <location>
        <begin position="40"/>
        <end position="94"/>
    </location>
</feature>
<evidence type="ECO:0000313" key="3">
    <source>
        <dbReference type="Proteomes" id="UP000729402"/>
    </source>
</evidence>
<dbReference type="AlphaFoldDB" id="A0A8J5RYP5"/>
<reference evidence="2" key="1">
    <citation type="journal article" date="2021" name="bioRxiv">
        <title>Whole Genome Assembly and Annotation of Northern Wild Rice, Zizania palustris L., Supports a Whole Genome Duplication in the Zizania Genus.</title>
        <authorList>
            <person name="Haas M."/>
            <person name="Kono T."/>
            <person name="Macchietto M."/>
            <person name="Millas R."/>
            <person name="McGilp L."/>
            <person name="Shao M."/>
            <person name="Duquette J."/>
            <person name="Hirsch C.N."/>
            <person name="Kimball J."/>
        </authorList>
    </citation>
    <scope>NUCLEOTIDE SEQUENCE</scope>
    <source>
        <tissue evidence="2">Fresh leaf tissue</tissue>
    </source>
</reference>
<organism evidence="2 3">
    <name type="scientific">Zizania palustris</name>
    <name type="common">Northern wild rice</name>
    <dbReference type="NCBI Taxonomy" id="103762"/>
    <lineage>
        <taxon>Eukaryota</taxon>
        <taxon>Viridiplantae</taxon>
        <taxon>Streptophyta</taxon>
        <taxon>Embryophyta</taxon>
        <taxon>Tracheophyta</taxon>
        <taxon>Spermatophyta</taxon>
        <taxon>Magnoliopsida</taxon>
        <taxon>Liliopsida</taxon>
        <taxon>Poales</taxon>
        <taxon>Poaceae</taxon>
        <taxon>BOP clade</taxon>
        <taxon>Oryzoideae</taxon>
        <taxon>Oryzeae</taxon>
        <taxon>Zizaniinae</taxon>
        <taxon>Zizania</taxon>
    </lineage>
</organism>
<evidence type="ECO:0000313" key="2">
    <source>
        <dbReference type="EMBL" id="KAG8047421.1"/>
    </source>
</evidence>
<dbReference type="EMBL" id="JAAALK010000290">
    <property type="protein sequence ID" value="KAG8047421.1"/>
    <property type="molecule type" value="Genomic_DNA"/>
</dbReference>
<protein>
    <submittedName>
        <fullName evidence="2">Uncharacterized protein</fullName>
    </submittedName>
</protein>
<accession>A0A8J5RYP5</accession>